<evidence type="ECO:0000313" key="2">
    <source>
        <dbReference type="Proteomes" id="UP001139981"/>
    </source>
</evidence>
<keyword evidence="2" id="KW-1185">Reference proteome</keyword>
<reference evidence="1" key="1">
    <citation type="submission" date="2022-07" db="EMBL/GenBank/DDBJ databases">
        <title>Phylogenomic reconstructions and comparative analyses of Kickxellomycotina fungi.</title>
        <authorList>
            <person name="Reynolds N.K."/>
            <person name="Stajich J.E."/>
            <person name="Barry K."/>
            <person name="Grigoriev I.V."/>
            <person name="Crous P."/>
            <person name="Smith M.E."/>
        </authorList>
    </citation>
    <scope>NUCLEOTIDE SEQUENCE</scope>
    <source>
        <strain evidence="1">CBS 190363</strain>
    </source>
</reference>
<accession>A0ACC1LYU6</accession>
<gene>
    <name evidence="1" type="ORF">IWW38_004280</name>
</gene>
<dbReference type="EMBL" id="JANBVB010001473">
    <property type="protein sequence ID" value="KAJ2890171.1"/>
    <property type="molecule type" value="Genomic_DNA"/>
</dbReference>
<protein>
    <submittedName>
        <fullName evidence="1">Uncharacterized protein</fullName>
    </submittedName>
</protein>
<name>A0ACC1LYU6_9FUNG</name>
<comment type="caution">
    <text evidence="1">The sequence shown here is derived from an EMBL/GenBank/DDBJ whole genome shotgun (WGS) entry which is preliminary data.</text>
</comment>
<dbReference type="Proteomes" id="UP001139981">
    <property type="component" value="Unassembled WGS sequence"/>
</dbReference>
<organism evidence="1 2">
    <name type="scientific">Coemansia aciculifera</name>
    <dbReference type="NCBI Taxonomy" id="417176"/>
    <lineage>
        <taxon>Eukaryota</taxon>
        <taxon>Fungi</taxon>
        <taxon>Fungi incertae sedis</taxon>
        <taxon>Zoopagomycota</taxon>
        <taxon>Kickxellomycotina</taxon>
        <taxon>Kickxellomycetes</taxon>
        <taxon>Kickxellales</taxon>
        <taxon>Kickxellaceae</taxon>
        <taxon>Coemansia</taxon>
    </lineage>
</organism>
<evidence type="ECO:0000313" key="1">
    <source>
        <dbReference type="EMBL" id="KAJ2890171.1"/>
    </source>
</evidence>
<proteinExistence type="predicted"/>
<feature type="non-terminal residue" evidence="1">
    <location>
        <position position="1"/>
    </location>
</feature>
<sequence>FRIEFSDAGHHPPFDAWVEVIPTGAKSEVIEVRGIPGSLSDPIVLPDHLASRIGRYRLRLLRTRDALGCEYRQLSDTSDLVGGGIDVEYIEAPTVRPASFSPASLPGNSVCLGDILAFDLRGLGPWSIDYEYNRARRSTTATKRIFRRIADVPGNFTITRVCHHQGASNDCCSEFDDGALRYAVRDIPRVRVGRQGVDVHQDILEGDLVNIPLYFEGQPPFTFTWQRRALALEGASGGKPKILESHTVKDLDAFEYTIAASSEGTFEVSFIQDKYCQYPKA</sequence>